<proteinExistence type="predicted"/>
<dbReference type="Proteomes" id="UP000184609">
    <property type="component" value="Unassembled WGS sequence"/>
</dbReference>
<feature type="domain" description="Histidine kinase" evidence="4">
    <location>
        <begin position="188"/>
        <end position="412"/>
    </location>
</feature>
<dbReference type="InterPro" id="IPR004358">
    <property type="entry name" value="Sig_transdc_His_kin-like_C"/>
</dbReference>
<dbReference type="SUPFAM" id="SSF47384">
    <property type="entry name" value="Homodimeric domain of signal transducing histidine kinase"/>
    <property type="match status" value="1"/>
</dbReference>
<dbReference type="InterPro" id="IPR036097">
    <property type="entry name" value="HisK_dim/P_sf"/>
</dbReference>
<comment type="catalytic activity">
    <reaction evidence="1">
        <text>ATP + protein L-histidine = ADP + protein N-phospho-L-histidine.</text>
        <dbReference type="EC" id="2.7.13.3"/>
    </reaction>
</comment>
<dbReference type="EMBL" id="FRXN01000003">
    <property type="protein sequence ID" value="SHO62720.1"/>
    <property type="molecule type" value="Genomic_DNA"/>
</dbReference>
<dbReference type="RefSeq" id="WP_073571922.1">
    <property type="nucleotide sequence ID" value="NZ_FRXN01000003.1"/>
</dbReference>
<reference evidence="6" key="1">
    <citation type="submission" date="2016-12" db="EMBL/GenBank/DDBJ databases">
        <authorList>
            <person name="Varghese N."/>
            <person name="Submissions S."/>
        </authorList>
    </citation>
    <scope>NUCLEOTIDE SEQUENCE [LARGE SCALE GENOMIC DNA]</scope>
    <source>
        <strain evidence="6">DSM 25035</strain>
    </source>
</reference>
<dbReference type="PROSITE" id="PS50109">
    <property type="entry name" value="HIS_KIN"/>
    <property type="match status" value="1"/>
</dbReference>
<dbReference type="Gene3D" id="3.30.565.10">
    <property type="entry name" value="Histidine kinase-like ATPase, C-terminal domain"/>
    <property type="match status" value="1"/>
</dbReference>
<keyword evidence="5" id="KW-0418">Kinase</keyword>
<keyword evidence="3" id="KW-0597">Phosphoprotein</keyword>
<dbReference type="GO" id="GO:0000155">
    <property type="term" value="F:phosphorelay sensor kinase activity"/>
    <property type="evidence" value="ECO:0007669"/>
    <property type="project" value="InterPro"/>
</dbReference>
<gene>
    <name evidence="5" type="ORF">SAMN04488108_2268</name>
</gene>
<dbReference type="SMART" id="SM00387">
    <property type="entry name" value="HATPase_c"/>
    <property type="match status" value="1"/>
</dbReference>
<name>A0A1M7ZCX0_9BACT</name>
<dbReference type="OrthoDB" id="9811889at2"/>
<dbReference type="InterPro" id="IPR036890">
    <property type="entry name" value="HATPase_C_sf"/>
</dbReference>
<keyword evidence="6" id="KW-1185">Reference proteome</keyword>
<dbReference type="InterPro" id="IPR005467">
    <property type="entry name" value="His_kinase_dom"/>
</dbReference>
<keyword evidence="5" id="KW-0808">Transferase</keyword>
<dbReference type="Gene3D" id="3.30.450.40">
    <property type="match status" value="1"/>
</dbReference>
<sequence length="412" mass="45918">MNKPLNEQLRPIPTNELERLKALGEFDLDYLELKKSMNDLSRLAAKIAGTKISLINLIDHFTQWSISSFGIDMSQMPREESICQYTISEQNISEFEVPDLTADDRFNSMDYVRDQPNLRYYFGIPLKINEEFSLGALCVMDPGLHQISSEKKEMLTIIADEIVNRLKAHKTMDELQAKVLAIDKIKNRLAHDIRGPISGFQGLAEIVRIQGDQNEMEELLEYFNLIEKGSRSVLDLANDILTQDLSQGENPENLIHGEGLTLQVLAGKLEDLFIPQARTKGVELKVELCNRNSSVPFPKNKILQILGNLISNSIKFTGEGGVVSVKLEMEILGLQQILNFQISDTGSGMDQTKVDEILNGEGSSTSGTKGEKGYGFGLKLVLHLVDSLHGKIGIQSMKGEGTKIQISIPIPY</sequence>
<dbReference type="InterPro" id="IPR029016">
    <property type="entry name" value="GAF-like_dom_sf"/>
</dbReference>
<evidence type="ECO:0000259" key="4">
    <source>
        <dbReference type="PROSITE" id="PS50109"/>
    </source>
</evidence>
<dbReference type="Gene3D" id="1.10.287.130">
    <property type="match status" value="1"/>
</dbReference>
<evidence type="ECO:0000256" key="1">
    <source>
        <dbReference type="ARBA" id="ARBA00000085"/>
    </source>
</evidence>
<accession>A0A1M7ZCX0</accession>
<dbReference type="Pfam" id="PF02518">
    <property type="entry name" value="HATPase_c"/>
    <property type="match status" value="1"/>
</dbReference>
<dbReference type="InterPro" id="IPR003594">
    <property type="entry name" value="HATPase_dom"/>
</dbReference>
<dbReference type="EC" id="2.7.13.3" evidence="2"/>
<dbReference type="SUPFAM" id="SSF55874">
    <property type="entry name" value="ATPase domain of HSP90 chaperone/DNA topoisomerase II/histidine kinase"/>
    <property type="match status" value="1"/>
</dbReference>
<dbReference type="CDD" id="cd00082">
    <property type="entry name" value="HisKA"/>
    <property type="match status" value="1"/>
</dbReference>
<evidence type="ECO:0000313" key="6">
    <source>
        <dbReference type="Proteomes" id="UP000184609"/>
    </source>
</evidence>
<organism evidence="5 6">
    <name type="scientific">Algoriphagus zhangzhouensis</name>
    <dbReference type="NCBI Taxonomy" id="1073327"/>
    <lineage>
        <taxon>Bacteria</taxon>
        <taxon>Pseudomonadati</taxon>
        <taxon>Bacteroidota</taxon>
        <taxon>Cytophagia</taxon>
        <taxon>Cytophagales</taxon>
        <taxon>Cyclobacteriaceae</taxon>
        <taxon>Algoriphagus</taxon>
    </lineage>
</organism>
<evidence type="ECO:0000256" key="2">
    <source>
        <dbReference type="ARBA" id="ARBA00012438"/>
    </source>
</evidence>
<protein>
    <recommendedName>
        <fullName evidence="2">histidine kinase</fullName>
        <ecNumber evidence="2">2.7.13.3</ecNumber>
    </recommendedName>
</protein>
<dbReference type="SUPFAM" id="SSF55781">
    <property type="entry name" value="GAF domain-like"/>
    <property type="match status" value="1"/>
</dbReference>
<dbReference type="PANTHER" id="PTHR43102">
    <property type="entry name" value="SLR1143 PROTEIN"/>
    <property type="match status" value="1"/>
</dbReference>
<dbReference type="AlphaFoldDB" id="A0A1M7ZCX0"/>
<dbReference type="InterPro" id="IPR003661">
    <property type="entry name" value="HisK_dim/P_dom"/>
</dbReference>
<dbReference type="PANTHER" id="PTHR43102:SF2">
    <property type="entry name" value="GAF DOMAIN-CONTAINING PROTEIN"/>
    <property type="match status" value="1"/>
</dbReference>
<dbReference type="PRINTS" id="PR00344">
    <property type="entry name" value="BCTRLSENSOR"/>
</dbReference>
<evidence type="ECO:0000313" key="5">
    <source>
        <dbReference type="EMBL" id="SHO62720.1"/>
    </source>
</evidence>
<dbReference type="STRING" id="1073327.SAMN04488108_2268"/>
<evidence type="ECO:0000256" key="3">
    <source>
        <dbReference type="ARBA" id="ARBA00022553"/>
    </source>
</evidence>